<dbReference type="Pfam" id="PF01029">
    <property type="entry name" value="NusB"/>
    <property type="match status" value="1"/>
</dbReference>
<feature type="compositionally biased region" description="Basic and acidic residues" evidence="7">
    <location>
        <begin position="173"/>
        <end position="193"/>
    </location>
</feature>
<evidence type="ECO:0000256" key="4">
    <source>
        <dbReference type="ARBA" id="ARBA00023015"/>
    </source>
</evidence>
<evidence type="ECO:0000256" key="2">
    <source>
        <dbReference type="ARBA" id="ARBA00022814"/>
    </source>
</evidence>
<evidence type="ECO:0000256" key="7">
    <source>
        <dbReference type="SAM" id="MobiDB-lite"/>
    </source>
</evidence>
<dbReference type="PANTHER" id="PTHR11078">
    <property type="entry name" value="N UTILIZATION SUBSTANCE PROTEIN B-RELATED"/>
    <property type="match status" value="1"/>
</dbReference>
<keyword evidence="2 6" id="KW-0889">Transcription antitermination</keyword>
<dbReference type="AlphaFoldDB" id="A0A3N2D1E7"/>
<dbReference type="InterPro" id="IPR035926">
    <property type="entry name" value="NusB-like_sf"/>
</dbReference>
<dbReference type="InterPro" id="IPR006027">
    <property type="entry name" value="NusB_RsmB_TIM44"/>
</dbReference>
<dbReference type="Gene3D" id="1.10.940.10">
    <property type="entry name" value="NusB-like"/>
    <property type="match status" value="1"/>
</dbReference>
<dbReference type="NCBIfam" id="TIGR01951">
    <property type="entry name" value="nusB"/>
    <property type="match status" value="1"/>
</dbReference>
<sequence length="200" mass="21673">MSHDHGSDCSAATPSDTPRVERRTERHHKDRQRALDLLFEADQRARAGERIDVLTLLGRRIAGQDGLKPMRDYAATIVEGVTEHAGRIDEIIAANSHGWTLDRMPAVDRSILRIGVWEILWNPDVPDANAVKGAVDLAADLSTDDSPAFVNGLLGQVQRLAPSLRDAADPAEDDAHAAEHPEPASTADPRDDEATGAAQE</sequence>
<dbReference type="GO" id="GO:0005829">
    <property type="term" value="C:cytosol"/>
    <property type="evidence" value="ECO:0007669"/>
    <property type="project" value="TreeGrafter"/>
</dbReference>
<accession>A0A3N2D1E7</accession>
<name>A0A3N2D1E7_9MICO</name>
<dbReference type="GO" id="GO:0031564">
    <property type="term" value="P:transcription antitermination"/>
    <property type="evidence" value="ECO:0007669"/>
    <property type="project" value="UniProtKB-KW"/>
</dbReference>
<evidence type="ECO:0000313" key="9">
    <source>
        <dbReference type="EMBL" id="ROR93587.1"/>
    </source>
</evidence>
<dbReference type="HAMAP" id="MF_00073">
    <property type="entry name" value="NusB"/>
    <property type="match status" value="1"/>
</dbReference>
<dbReference type="OrthoDB" id="3528057at2"/>
<protein>
    <recommendedName>
        <fullName evidence="6">Transcription antitermination protein NusB</fullName>
    </recommendedName>
    <alternativeName>
        <fullName evidence="6">Antitermination factor NusB</fullName>
    </alternativeName>
</protein>
<comment type="caution">
    <text evidence="9">The sequence shown here is derived from an EMBL/GenBank/DDBJ whole genome shotgun (WGS) entry which is preliminary data.</text>
</comment>
<keyword evidence="10" id="KW-1185">Reference proteome</keyword>
<feature type="region of interest" description="Disordered" evidence="7">
    <location>
        <begin position="161"/>
        <end position="200"/>
    </location>
</feature>
<reference evidence="9 10" key="1">
    <citation type="submission" date="2018-11" db="EMBL/GenBank/DDBJ databases">
        <title>Sequencing the genomes of 1000 actinobacteria strains.</title>
        <authorList>
            <person name="Klenk H.-P."/>
        </authorList>
    </citation>
    <scope>NUCLEOTIDE SEQUENCE [LARGE SCALE GENOMIC DNA]</scope>
    <source>
        <strain evidence="9 10">DSM 13521</strain>
    </source>
</reference>
<organism evidence="9 10">
    <name type="scientific">Salana multivorans</name>
    <dbReference type="NCBI Taxonomy" id="120377"/>
    <lineage>
        <taxon>Bacteria</taxon>
        <taxon>Bacillati</taxon>
        <taxon>Actinomycetota</taxon>
        <taxon>Actinomycetes</taxon>
        <taxon>Micrococcales</taxon>
        <taxon>Beutenbergiaceae</taxon>
        <taxon>Salana</taxon>
    </lineage>
</organism>
<keyword evidence="3 6" id="KW-0694">RNA-binding</keyword>
<dbReference type="EMBL" id="RKHQ01000002">
    <property type="protein sequence ID" value="ROR93587.1"/>
    <property type="molecule type" value="Genomic_DNA"/>
</dbReference>
<gene>
    <name evidence="6" type="primary">nusB</name>
    <name evidence="9" type="ORF">EDD28_3005</name>
</gene>
<dbReference type="PANTHER" id="PTHR11078:SF3">
    <property type="entry name" value="ANTITERMINATION NUSB DOMAIN-CONTAINING PROTEIN"/>
    <property type="match status" value="1"/>
</dbReference>
<dbReference type="Proteomes" id="UP000275356">
    <property type="component" value="Unassembled WGS sequence"/>
</dbReference>
<evidence type="ECO:0000256" key="1">
    <source>
        <dbReference type="ARBA" id="ARBA00005952"/>
    </source>
</evidence>
<proteinExistence type="inferred from homology"/>
<dbReference type="GO" id="GO:0006353">
    <property type="term" value="P:DNA-templated transcription termination"/>
    <property type="evidence" value="ECO:0007669"/>
    <property type="project" value="UniProtKB-UniRule"/>
</dbReference>
<evidence type="ECO:0000259" key="8">
    <source>
        <dbReference type="Pfam" id="PF01029"/>
    </source>
</evidence>
<dbReference type="GO" id="GO:0003723">
    <property type="term" value="F:RNA binding"/>
    <property type="evidence" value="ECO:0007669"/>
    <property type="project" value="UniProtKB-UniRule"/>
</dbReference>
<feature type="domain" description="NusB/RsmB/TIM44" evidence="8">
    <location>
        <begin position="29"/>
        <end position="159"/>
    </location>
</feature>
<keyword evidence="5 6" id="KW-0804">Transcription</keyword>
<evidence type="ECO:0000256" key="5">
    <source>
        <dbReference type="ARBA" id="ARBA00023163"/>
    </source>
</evidence>
<comment type="function">
    <text evidence="6">Involved in transcription antitermination. Required for transcription of ribosomal RNA (rRNA) genes. Binds specifically to the boxA antiterminator sequence of the ribosomal RNA (rrn) operons.</text>
</comment>
<dbReference type="SUPFAM" id="SSF48013">
    <property type="entry name" value="NusB-like"/>
    <property type="match status" value="1"/>
</dbReference>
<feature type="region of interest" description="Disordered" evidence="7">
    <location>
        <begin position="1"/>
        <end position="28"/>
    </location>
</feature>
<evidence type="ECO:0000256" key="3">
    <source>
        <dbReference type="ARBA" id="ARBA00022884"/>
    </source>
</evidence>
<keyword evidence="4 6" id="KW-0805">Transcription regulation</keyword>
<dbReference type="InterPro" id="IPR011605">
    <property type="entry name" value="NusB_fam"/>
</dbReference>
<evidence type="ECO:0000313" key="10">
    <source>
        <dbReference type="Proteomes" id="UP000275356"/>
    </source>
</evidence>
<comment type="similarity">
    <text evidence="1 6">Belongs to the NusB family.</text>
</comment>
<evidence type="ECO:0000256" key="6">
    <source>
        <dbReference type="HAMAP-Rule" id="MF_00073"/>
    </source>
</evidence>